<dbReference type="InterPro" id="IPR036890">
    <property type="entry name" value="HATPase_C_sf"/>
</dbReference>
<keyword evidence="1" id="KW-0472">Membrane</keyword>
<organism evidence="3 4">
    <name type="scientific">Mucilaginibacter conchicola</name>
    <dbReference type="NCBI Taxonomy" id="2303333"/>
    <lineage>
        <taxon>Bacteria</taxon>
        <taxon>Pseudomonadati</taxon>
        <taxon>Bacteroidota</taxon>
        <taxon>Sphingobacteriia</taxon>
        <taxon>Sphingobacteriales</taxon>
        <taxon>Sphingobacteriaceae</taxon>
        <taxon>Mucilaginibacter</taxon>
    </lineage>
</organism>
<keyword evidence="4" id="KW-1185">Reference proteome</keyword>
<feature type="transmembrane region" description="Helical" evidence="1">
    <location>
        <begin position="33"/>
        <end position="58"/>
    </location>
</feature>
<dbReference type="Pfam" id="PF06580">
    <property type="entry name" value="His_kinase"/>
    <property type="match status" value="1"/>
</dbReference>
<dbReference type="OrthoDB" id="9809908at2"/>
<keyword evidence="3" id="KW-0808">Transferase</keyword>
<dbReference type="PANTHER" id="PTHR34220:SF7">
    <property type="entry name" value="SENSOR HISTIDINE KINASE YPDA"/>
    <property type="match status" value="1"/>
</dbReference>
<feature type="domain" description="Signal transduction histidine kinase internal region" evidence="2">
    <location>
        <begin position="156"/>
        <end position="232"/>
    </location>
</feature>
<comment type="caution">
    <text evidence="3">The sequence shown here is derived from an EMBL/GenBank/DDBJ whole genome shotgun (WGS) entry which is preliminary data.</text>
</comment>
<feature type="transmembrane region" description="Helical" evidence="1">
    <location>
        <begin position="70"/>
        <end position="90"/>
    </location>
</feature>
<dbReference type="EMBL" id="QWDC01000002">
    <property type="protein sequence ID" value="RFZ92310.1"/>
    <property type="molecule type" value="Genomic_DNA"/>
</dbReference>
<protein>
    <submittedName>
        <fullName evidence="3">Sensor histidine kinase</fullName>
    </submittedName>
</protein>
<evidence type="ECO:0000259" key="2">
    <source>
        <dbReference type="Pfam" id="PF06580"/>
    </source>
</evidence>
<dbReference type="Proteomes" id="UP000264217">
    <property type="component" value="Unassembled WGS sequence"/>
</dbReference>
<evidence type="ECO:0000313" key="3">
    <source>
        <dbReference type="EMBL" id="RFZ92310.1"/>
    </source>
</evidence>
<feature type="transmembrane region" description="Helical" evidence="1">
    <location>
        <begin position="6"/>
        <end position="26"/>
    </location>
</feature>
<gene>
    <name evidence="3" type="ORF">D0C36_12815</name>
</gene>
<evidence type="ECO:0000256" key="1">
    <source>
        <dbReference type="SAM" id="Phobius"/>
    </source>
</evidence>
<dbReference type="AlphaFoldDB" id="A0A372NSQ1"/>
<dbReference type="InterPro" id="IPR050640">
    <property type="entry name" value="Bact_2-comp_sensor_kinase"/>
</dbReference>
<dbReference type="Gene3D" id="3.30.565.10">
    <property type="entry name" value="Histidine kinase-like ATPase, C-terminal domain"/>
    <property type="match status" value="1"/>
</dbReference>
<evidence type="ECO:0000313" key="4">
    <source>
        <dbReference type="Proteomes" id="UP000264217"/>
    </source>
</evidence>
<dbReference type="RefSeq" id="WP_117392021.1">
    <property type="nucleotide sequence ID" value="NZ_QWDC01000002.1"/>
</dbReference>
<name>A0A372NSQ1_9SPHI</name>
<reference evidence="3 4" key="1">
    <citation type="submission" date="2018-08" db="EMBL/GenBank/DDBJ databases">
        <title>Mucilaginibacter sp. MYSH2.</title>
        <authorList>
            <person name="Seo T."/>
        </authorList>
    </citation>
    <scope>NUCLEOTIDE SEQUENCE [LARGE SCALE GENOMIC DNA]</scope>
    <source>
        <strain evidence="3 4">MYSH2</strain>
    </source>
</reference>
<dbReference type="SUPFAM" id="SSF55874">
    <property type="entry name" value="ATPase domain of HSP90 chaperone/DNA topoisomerase II/histidine kinase"/>
    <property type="match status" value="1"/>
</dbReference>
<keyword evidence="1" id="KW-0812">Transmembrane</keyword>
<dbReference type="InterPro" id="IPR010559">
    <property type="entry name" value="Sig_transdc_His_kin_internal"/>
</dbReference>
<proteinExistence type="predicted"/>
<feature type="transmembrane region" description="Helical" evidence="1">
    <location>
        <begin position="111"/>
        <end position="130"/>
    </location>
</feature>
<dbReference type="GO" id="GO:0000155">
    <property type="term" value="F:phosphorelay sensor kinase activity"/>
    <property type="evidence" value="ECO:0007669"/>
    <property type="project" value="InterPro"/>
</dbReference>
<dbReference type="GO" id="GO:0016020">
    <property type="term" value="C:membrane"/>
    <property type="evidence" value="ECO:0007669"/>
    <property type="project" value="InterPro"/>
</dbReference>
<accession>A0A372NSQ1</accession>
<keyword evidence="3" id="KW-0418">Kinase</keyword>
<keyword evidence="1" id="KW-1133">Transmembrane helix</keyword>
<dbReference type="PANTHER" id="PTHR34220">
    <property type="entry name" value="SENSOR HISTIDINE KINASE YPDA"/>
    <property type="match status" value="1"/>
</dbReference>
<sequence length="338" mass="38639">MYKSYQLRSCLMLILVLVISTLLMRLSDPKTSYLYTTAAHTGFITFSILGCWLIQAYVKINAPAKWPATTSAIMSLALGMVITLAVRYLFGVIVPKQFLFEDMLPRRDAADLLKQILGSFFLSMICYVIFNNQFTQQILQKTRLENAQLKRAHLEAQLIALQQQLSPHFLFNSLSTLKTIAVDHDTKNFIMQLSRVYRYLLTNTERQVAPLADEIEFVKAYLYIQEQRFDNALHISLHIPDEYMDALIPPLSLQLLVENAIKHNAFSREEPLLVAINVNNQHQLVVSNSYRPKKSTVESTGLGLQNIKERFQLLFGKGIVIDKLHDTFTVKLPLTNSI</sequence>